<dbReference type="GO" id="GO:0020037">
    <property type="term" value="F:heme binding"/>
    <property type="evidence" value="ECO:0007669"/>
    <property type="project" value="InterPro"/>
</dbReference>
<evidence type="ECO:0000256" key="5">
    <source>
        <dbReference type="SAM" id="MobiDB-lite"/>
    </source>
</evidence>
<evidence type="ECO:0000256" key="1">
    <source>
        <dbReference type="ARBA" id="ARBA00022617"/>
    </source>
</evidence>
<dbReference type="STRING" id="1300347.I601_2839"/>
<dbReference type="EMBL" id="CP015079">
    <property type="protein sequence ID" value="ANH39255.1"/>
    <property type="molecule type" value="Genomic_DNA"/>
</dbReference>
<dbReference type="InterPro" id="IPR036909">
    <property type="entry name" value="Cyt_c-like_dom_sf"/>
</dbReference>
<feature type="transmembrane region" description="Helical" evidence="6">
    <location>
        <begin position="40"/>
        <end position="62"/>
    </location>
</feature>
<keyword evidence="3 4" id="KW-0408">Iron</keyword>
<dbReference type="OrthoDB" id="9758578at2"/>
<dbReference type="Pfam" id="PF02433">
    <property type="entry name" value="FixO"/>
    <property type="match status" value="1"/>
</dbReference>
<reference evidence="8 9" key="1">
    <citation type="submission" date="2016-03" db="EMBL/GenBank/DDBJ databases">
        <title>Complete genome sequence of a soil Actinobacterium, Nocardioides dokdonensis FR1436.</title>
        <authorList>
            <person name="Kwon S.-K."/>
            <person name="Kim K."/>
            <person name="Kim J.F."/>
        </authorList>
    </citation>
    <scope>NUCLEOTIDE SEQUENCE [LARGE SCALE GENOMIC DNA]</scope>
    <source>
        <strain evidence="8 9">FR1436</strain>
    </source>
</reference>
<accession>A0A1A9GP93</accession>
<dbReference type="InterPro" id="IPR003468">
    <property type="entry name" value="Cyt_c_oxidase_monohaem-su/FixO"/>
</dbReference>
<keyword evidence="9" id="KW-1185">Reference proteome</keyword>
<keyword evidence="2 4" id="KW-0479">Metal-binding</keyword>
<dbReference type="RefSeq" id="WP_068110902.1">
    <property type="nucleotide sequence ID" value="NZ_CP015079.1"/>
</dbReference>
<evidence type="ECO:0000259" key="7">
    <source>
        <dbReference type="PROSITE" id="PS51007"/>
    </source>
</evidence>
<evidence type="ECO:0000256" key="2">
    <source>
        <dbReference type="ARBA" id="ARBA00022723"/>
    </source>
</evidence>
<dbReference type="Gene3D" id="1.10.760.10">
    <property type="entry name" value="Cytochrome c-like domain"/>
    <property type="match status" value="1"/>
</dbReference>
<organism evidence="8 9">
    <name type="scientific">Nocardioides dokdonensis FR1436</name>
    <dbReference type="NCBI Taxonomy" id="1300347"/>
    <lineage>
        <taxon>Bacteria</taxon>
        <taxon>Bacillati</taxon>
        <taxon>Actinomycetota</taxon>
        <taxon>Actinomycetes</taxon>
        <taxon>Propionibacteriales</taxon>
        <taxon>Nocardioidaceae</taxon>
        <taxon>Nocardioides</taxon>
    </lineage>
</organism>
<evidence type="ECO:0000256" key="6">
    <source>
        <dbReference type="SAM" id="Phobius"/>
    </source>
</evidence>
<protein>
    <submittedName>
        <fullName evidence="8">Cytochrome C oxidase, mono-heme subunit/FixO</fullName>
    </submittedName>
</protein>
<dbReference type="PATRIC" id="fig|1300347.3.peg.2837"/>
<name>A0A1A9GP93_9ACTN</name>
<keyword evidence="6" id="KW-1133">Transmembrane helix</keyword>
<dbReference type="SUPFAM" id="SSF46626">
    <property type="entry name" value="Cytochrome c"/>
    <property type="match status" value="1"/>
</dbReference>
<gene>
    <name evidence="8" type="ORF">I601_2839</name>
</gene>
<evidence type="ECO:0000313" key="9">
    <source>
        <dbReference type="Proteomes" id="UP000077868"/>
    </source>
</evidence>
<feature type="region of interest" description="Disordered" evidence="5">
    <location>
        <begin position="1"/>
        <end position="23"/>
    </location>
</feature>
<dbReference type="GO" id="GO:0046872">
    <property type="term" value="F:metal ion binding"/>
    <property type="evidence" value="ECO:0007669"/>
    <property type="project" value="UniProtKB-KW"/>
</dbReference>
<keyword evidence="1 4" id="KW-0349">Heme</keyword>
<dbReference type="GO" id="GO:0009055">
    <property type="term" value="F:electron transfer activity"/>
    <property type="evidence" value="ECO:0007669"/>
    <property type="project" value="InterPro"/>
</dbReference>
<keyword evidence="6" id="KW-0812">Transmembrane</keyword>
<dbReference type="AlphaFoldDB" id="A0A1A9GP93"/>
<dbReference type="PROSITE" id="PS51007">
    <property type="entry name" value="CYTC"/>
    <property type="match status" value="1"/>
</dbReference>
<evidence type="ECO:0000313" key="8">
    <source>
        <dbReference type="EMBL" id="ANH39255.1"/>
    </source>
</evidence>
<sequence length="231" mass="25553">MNHEHDGPDPAAPEVGAKAVDPGSDHDPRWVRFLERGETIMLLGGVGSLVFSFVALGVLPLISLRGEVTRSTPEEFTAMTAQEEQGFTVYKREGCAYCHTTFVRDTPSDVRRFGPPAEAWEYQDQYPQQWGTRRIGPDLSRESGARSDGWHYAHLYDPRSTVPQSIMPGYPWMFSEAVDGTIVPDEDAEALVAYLNYLGRDISESGPQTERGRNAMNGHAGTSHGGTDEHE</sequence>
<feature type="domain" description="Cytochrome c" evidence="7">
    <location>
        <begin position="81"/>
        <end position="199"/>
    </location>
</feature>
<dbReference type="KEGG" id="ndk:I601_2839"/>
<feature type="region of interest" description="Disordered" evidence="5">
    <location>
        <begin position="203"/>
        <end position="231"/>
    </location>
</feature>
<keyword evidence="6" id="KW-0472">Membrane</keyword>
<dbReference type="Proteomes" id="UP000077868">
    <property type="component" value="Chromosome"/>
</dbReference>
<proteinExistence type="predicted"/>
<dbReference type="InterPro" id="IPR009056">
    <property type="entry name" value="Cyt_c-like_dom"/>
</dbReference>
<evidence type="ECO:0000256" key="3">
    <source>
        <dbReference type="ARBA" id="ARBA00023004"/>
    </source>
</evidence>
<evidence type="ECO:0000256" key="4">
    <source>
        <dbReference type="PROSITE-ProRule" id="PRU00433"/>
    </source>
</evidence>